<dbReference type="Pfam" id="PF24539">
    <property type="entry name" value="DUF7600"/>
    <property type="match status" value="1"/>
</dbReference>
<evidence type="ECO:0000313" key="3">
    <source>
        <dbReference type="Proteomes" id="UP000237631"/>
    </source>
</evidence>
<dbReference type="InterPro" id="IPR001810">
    <property type="entry name" value="F-box_dom"/>
</dbReference>
<gene>
    <name evidence="2" type="ORF">CBER1_04528</name>
</gene>
<comment type="caution">
    <text evidence="2">The sequence shown here is derived from an EMBL/GenBank/DDBJ whole genome shotgun (WGS) entry which is preliminary data.</text>
</comment>
<organism evidence="2 3">
    <name type="scientific">Cercospora berteroae</name>
    <dbReference type="NCBI Taxonomy" id="357750"/>
    <lineage>
        <taxon>Eukaryota</taxon>
        <taxon>Fungi</taxon>
        <taxon>Dikarya</taxon>
        <taxon>Ascomycota</taxon>
        <taxon>Pezizomycotina</taxon>
        <taxon>Dothideomycetes</taxon>
        <taxon>Dothideomycetidae</taxon>
        <taxon>Mycosphaerellales</taxon>
        <taxon>Mycosphaerellaceae</taxon>
        <taxon>Cercospora</taxon>
    </lineage>
</organism>
<dbReference type="Gene3D" id="2.100.10.30">
    <property type="entry name" value="Jacalin-like lectin domain"/>
    <property type="match status" value="1"/>
</dbReference>
<sequence length="721" mass="81242">MSFNNFRCVICGYYICRAERWIKESWVQELRTVYWEDGEPHVTGIGLCVLNNNDEDEALLAAPRNPDKIWHSIGLEEETVTMPVMTQKPDDGAHGYALHAACWSLLETYVAPQKIDTARLLKVCGSVPYYSSCDGLAWEHRYDEFLSRDNEMEFLWGRDYGTTSSAPHADFRLMEASYANADPEHPMISLPDDYVAPQPPHRPRGNGSGADGFAQFPLELLEMIAVLLPTRDVFHLRYTSRSFLPIFESKSFWKSRFQKEGDRGFLFDLLAEPEKVDFRALWRPSAENRRLSNRRRIWSILQEVVQLMDMKISVVKAKCGSRPPKEDEFIEVSANIQQQTSFFRHDALFGLTAAPNLVPSKYHGLRGSCEYQCRRSSVSIGYTSRQFESFEVDAEVTGFIIAMGARGLHGIRILTAAQKASPWPGDPTGTPITGRLLNVRPISNLGIQFDGFKIISRYVKSGKAIDALVGLQKQAIWYPRVPQPSLHVQDQHQRYPPDFQPIFWTQFGGARGNLLKHLTSVSISRQNSICGISFDYADTAPATTRLAMLGYPPDEYSCGTKRFSVDGPAGERITSITAGIGQCRGQDVLWSLKIKTSSDREFVCEPEIRPAREPATPRTVVNNDEALRQFLGYPDASYPDPNDPYADDGVPSDDEYAFLRDGDPDSDDFNFDYFVREPIEWQEPQVPPTDDAAITGVYVIQDPVVGFTKLGTISETAELDD</sequence>
<evidence type="ECO:0000259" key="1">
    <source>
        <dbReference type="PROSITE" id="PS50181"/>
    </source>
</evidence>
<evidence type="ECO:0000313" key="2">
    <source>
        <dbReference type="EMBL" id="PPJ58328.1"/>
    </source>
</evidence>
<keyword evidence="3" id="KW-1185">Reference proteome</keyword>
<dbReference type="STRING" id="357750.A0A2S6CF26"/>
<name>A0A2S6CF26_9PEZI</name>
<dbReference type="Proteomes" id="UP000237631">
    <property type="component" value="Unassembled WGS sequence"/>
</dbReference>
<dbReference type="EMBL" id="PNEN01000465">
    <property type="protein sequence ID" value="PPJ58328.1"/>
    <property type="molecule type" value="Genomic_DNA"/>
</dbReference>
<dbReference type="SUPFAM" id="SSF51101">
    <property type="entry name" value="Mannose-binding lectins"/>
    <property type="match status" value="1"/>
</dbReference>
<dbReference type="InterPro" id="IPR056021">
    <property type="entry name" value="DUF7600"/>
</dbReference>
<feature type="domain" description="F-box" evidence="1">
    <location>
        <begin position="210"/>
        <end position="256"/>
    </location>
</feature>
<accession>A0A2S6CF26</accession>
<dbReference type="AlphaFoldDB" id="A0A2S6CF26"/>
<dbReference type="InterPro" id="IPR036047">
    <property type="entry name" value="F-box-like_dom_sf"/>
</dbReference>
<dbReference type="Pfam" id="PF00646">
    <property type="entry name" value="F-box"/>
    <property type="match status" value="1"/>
</dbReference>
<protein>
    <recommendedName>
        <fullName evidence="1">F-box domain-containing protein</fullName>
    </recommendedName>
</protein>
<reference evidence="3" key="1">
    <citation type="journal article" date="2017" name="bioRxiv">
        <title>Conservation of a gene cluster reveals novel cercosporin biosynthetic mechanisms and extends production to the genus Colletotrichum.</title>
        <authorList>
            <person name="de Jonge R."/>
            <person name="Ebert M.K."/>
            <person name="Huitt-Roehl C.R."/>
            <person name="Pal P."/>
            <person name="Suttle J.C."/>
            <person name="Spanner R.E."/>
            <person name="Neubauer J.D."/>
            <person name="Jurick W.M.II."/>
            <person name="Stott K.A."/>
            <person name="Secor G.A."/>
            <person name="Thomma B.P.H.J."/>
            <person name="Van de Peer Y."/>
            <person name="Townsend C.A."/>
            <person name="Bolton M.D."/>
        </authorList>
    </citation>
    <scope>NUCLEOTIDE SEQUENCE [LARGE SCALE GENOMIC DNA]</scope>
    <source>
        <strain evidence="3">CBS538.71</strain>
    </source>
</reference>
<dbReference type="SUPFAM" id="SSF81383">
    <property type="entry name" value="F-box domain"/>
    <property type="match status" value="1"/>
</dbReference>
<proteinExistence type="predicted"/>
<dbReference type="OrthoDB" id="9984533at2759"/>
<dbReference type="PROSITE" id="PS50181">
    <property type="entry name" value="FBOX"/>
    <property type="match status" value="1"/>
</dbReference>
<dbReference type="InterPro" id="IPR036404">
    <property type="entry name" value="Jacalin-like_lectin_dom_sf"/>
</dbReference>